<gene>
    <name evidence="5" type="primary">bamB</name>
    <name evidence="5" type="ORF">KBTEX_02010</name>
</gene>
<dbReference type="HAMAP" id="MF_00923">
    <property type="entry name" value="OM_assembly_BamB"/>
    <property type="match status" value="1"/>
</dbReference>
<evidence type="ECO:0000256" key="1">
    <source>
        <dbReference type="ARBA" id="ARBA00022729"/>
    </source>
</evidence>
<proteinExistence type="inferred from homology"/>
<evidence type="ECO:0000256" key="2">
    <source>
        <dbReference type="ARBA" id="ARBA00023136"/>
    </source>
</evidence>
<dbReference type="InterPro" id="IPR015943">
    <property type="entry name" value="WD40/YVTN_repeat-like_dom_sf"/>
</dbReference>
<dbReference type="SMART" id="SM00564">
    <property type="entry name" value="PQQ"/>
    <property type="match status" value="7"/>
</dbReference>
<sequence>MMSRIARLSLALVLGSALVGCATPDAFEATDPPGGVSVAGGLEPEMVWSRDVGEAGGLHDRLEPAYSDERIYAAGADGTVYAFDAENGRTEWTQDLGAPLSGGPAAGHGLVVIGTRKGEVIGLSADDGEVLWRSGVTSEVLAPAAIGDDVVVVRTNDGRVFALEPDSGERRWLYDRNVPTLTVRGHSAPVIAEGGAIVGFDNGRLVALSLSEGTPVWEASVAVPKGQTDLDRMIDIDADPLVARDAAFAVAYQGRVAGVALKSGQVVWARELSGNAGLALAGRRLIVPDTGGRVWALDPSNGASLWRQDALSGEALAGPAIQDGYVVVAGDDGYLSWLNADSGEILARRHAADTRITVAPLVVGHRLYTLSTGGQLQSWSLPGS</sequence>
<reference evidence="5" key="1">
    <citation type="submission" date="2019-06" db="EMBL/GenBank/DDBJ databases">
        <authorList>
            <person name="Murdoch R.W."/>
            <person name="Fathepure B."/>
        </authorList>
    </citation>
    <scope>NUCLEOTIDE SEQUENCE</scope>
</reference>
<accession>A0A5B8RAK2</accession>
<dbReference type="EMBL" id="MN079107">
    <property type="protein sequence ID" value="QEA05686.1"/>
    <property type="molecule type" value="Genomic_DNA"/>
</dbReference>
<protein>
    <submittedName>
        <fullName evidence="5">Outer membrane protein assembly factor BamB</fullName>
    </submittedName>
</protein>
<keyword evidence="2" id="KW-0472">Membrane</keyword>
<dbReference type="Gene3D" id="2.130.10.10">
    <property type="entry name" value="YVTN repeat-like/Quinoprotein amine dehydrogenase"/>
    <property type="match status" value="1"/>
</dbReference>
<organism evidence="5">
    <name type="scientific">uncultured organism</name>
    <dbReference type="NCBI Taxonomy" id="155900"/>
    <lineage>
        <taxon>unclassified sequences</taxon>
        <taxon>environmental samples</taxon>
    </lineage>
</organism>
<dbReference type="AlphaFoldDB" id="A0A5B8RAK2"/>
<keyword evidence="1" id="KW-0732">Signal</keyword>
<evidence type="ECO:0000259" key="4">
    <source>
        <dbReference type="Pfam" id="PF13360"/>
    </source>
</evidence>
<keyword evidence="3" id="KW-0998">Cell outer membrane</keyword>
<dbReference type="PANTHER" id="PTHR34512">
    <property type="entry name" value="CELL SURFACE PROTEIN"/>
    <property type="match status" value="1"/>
</dbReference>
<evidence type="ECO:0000313" key="5">
    <source>
        <dbReference type="EMBL" id="QEA05686.1"/>
    </source>
</evidence>
<dbReference type="NCBIfam" id="TIGR03300">
    <property type="entry name" value="assembly_YfgL"/>
    <property type="match status" value="1"/>
</dbReference>
<name>A0A5B8RAK2_9ZZZZ</name>
<dbReference type="InterPro" id="IPR002372">
    <property type="entry name" value="PQQ_rpt_dom"/>
</dbReference>
<feature type="domain" description="Pyrrolo-quinoline quinone repeat" evidence="4">
    <location>
        <begin position="77"/>
        <end position="308"/>
    </location>
</feature>
<dbReference type="Pfam" id="PF13360">
    <property type="entry name" value="PQQ_2"/>
    <property type="match status" value="1"/>
</dbReference>
<evidence type="ECO:0000256" key="3">
    <source>
        <dbReference type="ARBA" id="ARBA00023237"/>
    </source>
</evidence>
<dbReference type="InterPro" id="IPR011047">
    <property type="entry name" value="Quinoprotein_ADH-like_sf"/>
</dbReference>
<dbReference type="InterPro" id="IPR018391">
    <property type="entry name" value="PQQ_b-propeller_rpt"/>
</dbReference>
<dbReference type="PROSITE" id="PS51257">
    <property type="entry name" value="PROKAR_LIPOPROTEIN"/>
    <property type="match status" value="1"/>
</dbReference>
<dbReference type="PANTHER" id="PTHR34512:SF30">
    <property type="entry name" value="OUTER MEMBRANE PROTEIN ASSEMBLY FACTOR BAMB"/>
    <property type="match status" value="1"/>
</dbReference>
<dbReference type="InterPro" id="IPR017687">
    <property type="entry name" value="BamB"/>
</dbReference>
<dbReference type="SUPFAM" id="SSF50998">
    <property type="entry name" value="Quinoprotein alcohol dehydrogenase-like"/>
    <property type="match status" value="1"/>
</dbReference>